<evidence type="ECO:0000313" key="2">
    <source>
        <dbReference type="Proteomes" id="UP000232883"/>
    </source>
</evidence>
<evidence type="ECO:0000313" key="1">
    <source>
        <dbReference type="EMBL" id="AUD01539.1"/>
    </source>
</evidence>
<proteinExistence type="predicted"/>
<keyword evidence="2" id="KW-1185">Reference proteome</keyword>
<dbReference type="PROSITE" id="PS51257">
    <property type="entry name" value="PROKAR_LIPOPROTEIN"/>
    <property type="match status" value="1"/>
</dbReference>
<reference evidence="1 2" key="1">
    <citation type="submission" date="2017-11" db="EMBL/GenBank/DDBJ databases">
        <title>Taxonomic description and genome sequences of Spirosoma HA7 sp. nov., isolated from pollen microhabitat of Corylus avellana.</title>
        <authorList>
            <person name="Ambika Manirajan B."/>
            <person name="Suarez C."/>
            <person name="Ratering S."/>
            <person name="Geissler-Plaum R."/>
            <person name="Cardinale M."/>
            <person name="Sylvia S."/>
        </authorList>
    </citation>
    <scope>NUCLEOTIDE SEQUENCE [LARGE SCALE GENOMIC DNA]</scope>
    <source>
        <strain evidence="1 2">HA7</strain>
    </source>
</reference>
<dbReference type="KEGG" id="spir:CWM47_06750"/>
<gene>
    <name evidence="1" type="ORF">CWM47_06750</name>
</gene>
<protein>
    <recommendedName>
        <fullName evidence="3">Lipoprotein</fullName>
    </recommendedName>
</protein>
<organism evidence="1 2">
    <name type="scientific">Spirosoma pollinicola</name>
    <dbReference type="NCBI Taxonomy" id="2057025"/>
    <lineage>
        <taxon>Bacteria</taxon>
        <taxon>Pseudomonadati</taxon>
        <taxon>Bacteroidota</taxon>
        <taxon>Cytophagia</taxon>
        <taxon>Cytophagales</taxon>
        <taxon>Cytophagaceae</taxon>
        <taxon>Spirosoma</taxon>
    </lineage>
</organism>
<name>A0A2K8YVB8_9BACT</name>
<dbReference type="EMBL" id="CP025096">
    <property type="protein sequence ID" value="AUD01539.1"/>
    <property type="molecule type" value="Genomic_DNA"/>
</dbReference>
<sequence length="135" mass="15240">MKPKVKHLFHSVLLFTNLMIGCVPPSIPNYDIGTGKLIFKDTCQGQTVYLMDIAILNAYKSGYSYSDTLTVGDTTYFHVVRLDARQFDILSKKSVYDKINIEFDRGIRNTLPKCNGFPVGSVETVNVFSIRSVDY</sequence>
<evidence type="ECO:0008006" key="3">
    <source>
        <dbReference type="Google" id="ProtNLM"/>
    </source>
</evidence>
<accession>A0A2K8YVB8</accession>
<dbReference type="AlphaFoldDB" id="A0A2K8YVB8"/>
<dbReference type="Proteomes" id="UP000232883">
    <property type="component" value="Chromosome"/>
</dbReference>